<gene>
    <name evidence="8" type="ORF">QQZ08_005466</name>
</gene>
<dbReference type="SMART" id="SM00066">
    <property type="entry name" value="GAL4"/>
    <property type="match status" value="1"/>
</dbReference>
<evidence type="ECO:0000256" key="5">
    <source>
        <dbReference type="ARBA" id="ARBA00023242"/>
    </source>
</evidence>
<dbReference type="PROSITE" id="PS00463">
    <property type="entry name" value="ZN2_CY6_FUNGAL_1"/>
    <property type="match status" value="1"/>
</dbReference>
<keyword evidence="5" id="KW-0539">Nucleus</keyword>
<proteinExistence type="predicted"/>
<sequence>MSEANASAIHGPYRRKVTLACDSCRRRRVKCSGTQPCTFCSDSGRQCAFDSKNRGRRGPRPRQPVSQTPRVTQQLAPRRPSQSSTATTYIESAFEPPVEIVIETPCEASIQVSTEPVWLPPELPRVEELDKSDDETAVGSDDVNDSAEWRPMLEKIMSRESVDNTLPELDMDLMCHLIELFCTRTNTQFKSLISPAQINERILDKSISRGLLLAICASSMRFSVHPTARRPQSADLAKLLGEEARSCIHSRALNQPQMDNIRTVCILIDFEASRGCGRRAWVDIAMGRSLVQLARSSVAVKPDLVQVLDAAEQFLTVAELSHSIGHASLQPTRDRKARRPRPDTRLPLFPEGTRRLLELLEALIRISQLCSTPLTEHDPAPWSTDSDFRALQDELEEYLLWNPSIFRMGPKEPPGKTEQEDNDACMSSLLWHCCAILLNRTFLPIPERCKTANESQAPLIRCVEFPEAPPLFLKERIHRCESSADAICDITQEVISKGGFFSHTLLLGYCCTQSALVLINRLHRSSKPYDKQVVENLKLIFIVLGAVRTFYSPAQEWIDALFRAHDISTPLRHVSGNLGLAFRNYFSRFVDMEEPAFVPLDPKESKDGPDADANLAGASAAEANGDGQAIDQARPEESSSGWLQTYVGHLSGDIHDEDDMIALHEEAEIGRRTSLLDHAAGIAELAGPEEIRSGQGGDMIVSKGFTPCLQTADLMSGSANGTANGRSSLACDIDELYPELFSQIPSLGDFMGMGQEMPIFPGLGSLLDGEDIWADVLGNTMLQ</sequence>
<evidence type="ECO:0000256" key="4">
    <source>
        <dbReference type="ARBA" id="ARBA00023163"/>
    </source>
</evidence>
<name>A0ABR1I3C3_9HYPO</name>
<evidence type="ECO:0000256" key="3">
    <source>
        <dbReference type="ARBA" id="ARBA00023015"/>
    </source>
</evidence>
<feature type="region of interest" description="Disordered" evidence="6">
    <location>
        <begin position="620"/>
        <end position="640"/>
    </location>
</feature>
<keyword evidence="4" id="KW-0804">Transcription</keyword>
<dbReference type="PANTHER" id="PTHR47338:SF5">
    <property type="entry name" value="ZN(II)2CYS6 TRANSCRIPTION FACTOR (EUROFUNG)"/>
    <property type="match status" value="1"/>
</dbReference>
<dbReference type="SUPFAM" id="SSF57701">
    <property type="entry name" value="Zn2/Cys6 DNA-binding domain"/>
    <property type="match status" value="1"/>
</dbReference>
<keyword evidence="2" id="KW-0479">Metal-binding</keyword>
<dbReference type="PANTHER" id="PTHR47338">
    <property type="entry name" value="ZN(II)2CYS6 TRANSCRIPTION FACTOR (EUROFUNG)-RELATED"/>
    <property type="match status" value="1"/>
</dbReference>
<dbReference type="Gene3D" id="4.10.240.10">
    <property type="entry name" value="Zn(2)-C6 fungal-type DNA-binding domain"/>
    <property type="match status" value="1"/>
</dbReference>
<feature type="domain" description="Zn(2)-C6 fungal-type" evidence="7">
    <location>
        <begin position="20"/>
        <end position="49"/>
    </location>
</feature>
<dbReference type="CDD" id="cd12148">
    <property type="entry name" value="fungal_TF_MHR"/>
    <property type="match status" value="1"/>
</dbReference>
<evidence type="ECO:0000259" key="7">
    <source>
        <dbReference type="PROSITE" id="PS50048"/>
    </source>
</evidence>
<feature type="compositionally biased region" description="Polar residues" evidence="6">
    <location>
        <begin position="64"/>
        <end position="86"/>
    </location>
</feature>
<evidence type="ECO:0000313" key="8">
    <source>
        <dbReference type="EMBL" id="KAK7428034.1"/>
    </source>
</evidence>
<dbReference type="Pfam" id="PF00172">
    <property type="entry name" value="Zn_clus"/>
    <property type="match status" value="1"/>
</dbReference>
<organism evidence="8 9">
    <name type="scientific">Neonectria magnoliae</name>
    <dbReference type="NCBI Taxonomy" id="2732573"/>
    <lineage>
        <taxon>Eukaryota</taxon>
        <taxon>Fungi</taxon>
        <taxon>Dikarya</taxon>
        <taxon>Ascomycota</taxon>
        <taxon>Pezizomycotina</taxon>
        <taxon>Sordariomycetes</taxon>
        <taxon>Hypocreomycetidae</taxon>
        <taxon>Hypocreales</taxon>
        <taxon>Nectriaceae</taxon>
        <taxon>Neonectria</taxon>
    </lineage>
</organism>
<dbReference type="InterPro" id="IPR036864">
    <property type="entry name" value="Zn2-C6_fun-type_DNA-bd_sf"/>
</dbReference>
<evidence type="ECO:0000256" key="1">
    <source>
        <dbReference type="ARBA" id="ARBA00004123"/>
    </source>
</evidence>
<evidence type="ECO:0000313" key="9">
    <source>
        <dbReference type="Proteomes" id="UP001498421"/>
    </source>
</evidence>
<dbReference type="PROSITE" id="PS50048">
    <property type="entry name" value="ZN2_CY6_FUNGAL_2"/>
    <property type="match status" value="1"/>
</dbReference>
<accession>A0ABR1I3C3</accession>
<dbReference type="EMBL" id="JAZAVK010000046">
    <property type="protein sequence ID" value="KAK7428034.1"/>
    <property type="molecule type" value="Genomic_DNA"/>
</dbReference>
<dbReference type="InterPro" id="IPR001138">
    <property type="entry name" value="Zn2Cys6_DnaBD"/>
</dbReference>
<feature type="region of interest" description="Disordered" evidence="6">
    <location>
        <begin position="50"/>
        <end position="86"/>
    </location>
</feature>
<comment type="caution">
    <text evidence="8">The sequence shown here is derived from an EMBL/GenBank/DDBJ whole genome shotgun (WGS) entry which is preliminary data.</text>
</comment>
<dbReference type="CDD" id="cd00067">
    <property type="entry name" value="GAL4"/>
    <property type="match status" value="1"/>
</dbReference>
<keyword evidence="3" id="KW-0805">Transcription regulation</keyword>
<keyword evidence="9" id="KW-1185">Reference proteome</keyword>
<reference evidence="8 9" key="1">
    <citation type="journal article" date="2025" name="Microbiol. Resour. Announc.">
        <title>Draft genome sequences for Neonectria magnoliae and Neonectria punicea, canker pathogens of Liriodendron tulipifera and Acer saccharum in West Virginia.</title>
        <authorList>
            <person name="Petronek H.M."/>
            <person name="Kasson M.T."/>
            <person name="Metheny A.M."/>
            <person name="Stauder C.M."/>
            <person name="Lovett B."/>
            <person name="Lynch S.C."/>
            <person name="Garnas J.R."/>
            <person name="Kasson L.R."/>
            <person name="Stajich J.E."/>
        </authorList>
    </citation>
    <scope>NUCLEOTIDE SEQUENCE [LARGE SCALE GENOMIC DNA]</scope>
    <source>
        <strain evidence="8 9">NRRL 64651</strain>
    </source>
</reference>
<comment type="subcellular location">
    <subcellularLocation>
        <location evidence="1">Nucleus</location>
    </subcellularLocation>
</comment>
<evidence type="ECO:0000256" key="2">
    <source>
        <dbReference type="ARBA" id="ARBA00022723"/>
    </source>
</evidence>
<dbReference type="InterPro" id="IPR050815">
    <property type="entry name" value="TF_fung"/>
</dbReference>
<protein>
    <recommendedName>
        <fullName evidence="7">Zn(2)-C6 fungal-type domain-containing protein</fullName>
    </recommendedName>
</protein>
<evidence type="ECO:0000256" key="6">
    <source>
        <dbReference type="SAM" id="MobiDB-lite"/>
    </source>
</evidence>
<dbReference type="Proteomes" id="UP001498421">
    <property type="component" value="Unassembled WGS sequence"/>
</dbReference>